<accession>A0A8J4WEM0</accession>
<evidence type="ECO:0000313" key="11">
    <source>
        <dbReference type="EMBL" id="KAF5397314.1"/>
    </source>
</evidence>
<evidence type="ECO:0000256" key="8">
    <source>
        <dbReference type="ARBA" id="ARBA00023242"/>
    </source>
</evidence>
<evidence type="ECO:0000256" key="2">
    <source>
        <dbReference type="ARBA" id="ARBA00004123"/>
    </source>
</evidence>
<comment type="subunit">
    <text evidence="3">Interacts with UHRF2/NIRF.</text>
</comment>
<protein>
    <recommendedName>
        <fullName evidence="4">PEST proteolytic signal-containing nuclear protein</fullName>
    </recommendedName>
</protein>
<sequence>MSSEPKPGKRKSDECLTDNQPKKISIKLSEKPPAIAPVKLNIAAQPKHHEPNKVTNPKVQEVFNSDDEEEEEVIPEEARIRMRNLGRYTPTSCGPNSYGKGKFGFIDRRALLNRQTEAINEYLSEDNT</sequence>
<feature type="compositionally biased region" description="Acidic residues" evidence="10">
    <location>
        <begin position="64"/>
        <end position="74"/>
    </location>
</feature>
<evidence type="ECO:0000256" key="7">
    <source>
        <dbReference type="ARBA" id="ARBA00022990"/>
    </source>
</evidence>
<organism evidence="11 12">
    <name type="scientific">Paragonimus heterotremus</name>
    <dbReference type="NCBI Taxonomy" id="100268"/>
    <lineage>
        <taxon>Eukaryota</taxon>
        <taxon>Metazoa</taxon>
        <taxon>Spiralia</taxon>
        <taxon>Lophotrochozoa</taxon>
        <taxon>Platyhelminthes</taxon>
        <taxon>Trematoda</taxon>
        <taxon>Digenea</taxon>
        <taxon>Plagiorchiida</taxon>
        <taxon>Troglotremata</taxon>
        <taxon>Troglotrematidae</taxon>
        <taxon>Paragonimus</taxon>
    </lineage>
</organism>
<evidence type="ECO:0000256" key="9">
    <source>
        <dbReference type="ARBA" id="ARBA00023306"/>
    </source>
</evidence>
<proteinExistence type="predicted"/>
<feature type="compositionally biased region" description="Basic and acidic residues" evidence="10">
    <location>
        <begin position="1"/>
        <end position="14"/>
    </location>
</feature>
<dbReference type="InterPro" id="IPR029169">
    <property type="entry name" value="PCNP"/>
</dbReference>
<comment type="function">
    <text evidence="1">May be involved in cell cycle regulation.</text>
</comment>
<dbReference type="AlphaFoldDB" id="A0A8J4WEM0"/>
<dbReference type="GO" id="GO:0005634">
    <property type="term" value="C:nucleus"/>
    <property type="evidence" value="ECO:0007669"/>
    <property type="project" value="UniProtKB-SubCell"/>
</dbReference>
<feature type="region of interest" description="Disordered" evidence="10">
    <location>
        <begin position="1"/>
        <end position="25"/>
    </location>
</feature>
<evidence type="ECO:0000256" key="10">
    <source>
        <dbReference type="SAM" id="MobiDB-lite"/>
    </source>
</evidence>
<gene>
    <name evidence="11" type="ORF">PHET_09809</name>
</gene>
<reference evidence="11" key="1">
    <citation type="submission" date="2019-05" db="EMBL/GenBank/DDBJ databases">
        <title>Annotation for the trematode Paragonimus heterotremus.</title>
        <authorList>
            <person name="Choi Y.-J."/>
        </authorList>
    </citation>
    <scope>NUCLEOTIDE SEQUENCE</scope>
    <source>
        <strain evidence="11">LC</strain>
    </source>
</reference>
<dbReference type="Proteomes" id="UP000748531">
    <property type="component" value="Unassembled WGS sequence"/>
</dbReference>
<evidence type="ECO:0000256" key="6">
    <source>
        <dbReference type="ARBA" id="ARBA00022843"/>
    </source>
</evidence>
<keyword evidence="7" id="KW-0007">Acetylation</keyword>
<evidence type="ECO:0000256" key="5">
    <source>
        <dbReference type="ARBA" id="ARBA00022553"/>
    </source>
</evidence>
<evidence type="ECO:0000256" key="1">
    <source>
        <dbReference type="ARBA" id="ARBA00002646"/>
    </source>
</evidence>
<dbReference type="OrthoDB" id="10068198at2759"/>
<keyword evidence="9" id="KW-0131">Cell cycle</keyword>
<dbReference type="GO" id="GO:0016567">
    <property type="term" value="P:protein ubiquitination"/>
    <property type="evidence" value="ECO:0007669"/>
    <property type="project" value="InterPro"/>
</dbReference>
<keyword evidence="6" id="KW-0832">Ubl conjugation</keyword>
<dbReference type="EMBL" id="LUCH01006455">
    <property type="protein sequence ID" value="KAF5397314.1"/>
    <property type="molecule type" value="Genomic_DNA"/>
</dbReference>
<dbReference type="Pfam" id="PF15473">
    <property type="entry name" value="PCNP"/>
    <property type="match status" value="1"/>
</dbReference>
<keyword evidence="12" id="KW-1185">Reference proteome</keyword>
<evidence type="ECO:0000256" key="3">
    <source>
        <dbReference type="ARBA" id="ARBA00011097"/>
    </source>
</evidence>
<comment type="caution">
    <text evidence="11">The sequence shown here is derived from an EMBL/GenBank/DDBJ whole genome shotgun (WGS) entry which is preliminary data.</text>
</comment>
<name>A0A8J4WEM0_9TREM</name>
<dbReference type="PANTHER" id="PTHR16523">
    <property type="entry name" value="PEST PROTEOLYTIC SIGNAL-CONTAINING NUCLEAR PROTEIN"/>
    <property type="match status" value="1"/>
</dbReference>
<keyword evidence="5" id="KW-0597">Phosphoprotein</keyword>
<evidence type="ECO:0000256" key="4">
    <source>
        <dbReference type="ARBA" id="ARBA00022059"/>
    </source>
</evidence>
<comment type="subcellular location">
    <subcellularLocation>
        <location evidence="2">Nucleus</location>
    </subcellularLocation>
</comment>
<dbReference type="PANTHER" id="PTHR16523:SF6">
    <property type="entry name" value="PEST PROTEOLYTIC SIGNAL-CONTAINING NUCLEAR PROTEIN"/>
    <property type="match status" value="1"/>
</dbReference>
<feature type="region of interest" description="Disordered" evidence="10">
    <location>
        <begin position="44"/>
        <end position="74"/>
    </location>
</feature>
<keyword evidence="8" id="KW-0539">Nucleus</keyword>
<evidence type="ECO:0000313" key="12">
    <source>
        <dbReference type="Proteomes" id="UP000748531"/>
    </source>
</evidence>
<dbReference type="GO" id="GO:0043161">
    <property type="term" value="P:proteasome-mediated ubiquitin-dependent protein catabolic process"/>
    <property type="evidence" value="ECO:0007669"/>
    <property type="project" value="TreeGrafter"/>
</dbReference>